<proteinExistence type="inferred from homology"/>
<evidence type="ECO:0000313" key="5">
    <source>
        <dbReference type="EMBL" id="MCX2721215.1"/>
    </source>
</evidence>
<dbReference type="Proteomes" id="UP001300261">
    <property type="component" value="Unassembled WGS sequence"/>
</dbReference>
<accession>A0ABT3QWB2</accession>
<dbReference type="InterPro" id="IPR038404">
    <property type="entry name" value="TRAP_DctP_sf"/>
</dbReference>
<dbReference type="EMBL" id="JAPEVI010000001">
    <property type="protein sequence ID" value="MCX2721215.1"/>
    <property type="molecule type" value="Genomic_DNA"/>
</dbReference>
<dbReference type="Pfam" id="PF03480">
    <property type="entry name" value="DctP"/>
    <property type="match status" value="1"/>
</dbReference>
<sequence>MSVHGRWLTTVAFASAMLMAGAAEAETLRLSTLDKPGSDGANAAETFAELVKEKTDGRIEITVYPASQLGDWTEVYNGVTFGAVDLAMQPLSTDSDRRLAITWFPYTFTDYASARDALSADGYVTKIVDGIIADQGLKLLATYGAGMGGAVFANEVDDPTNPDASHNIKIRVWPGGTTHHALMERLGFNVAVVPWAELYTGMQTGVVDGAIGGTPELALDNFKDIAKTWVQYNDHFEANYIFMNLGKFEGLQAADQAALVEAAQEIADKRFDEVAAADAARLQQMKDLGINVIELTPDQLQAFAAITRKDVWPSISEEIGPDILKQLQEATGSN</sequence>
<dbReference type="InterPro" id="IPR018389">
    <property type="entry name" value="DctP_fam"/>
</dbReference>
<dbReference type="Gene3D" id="3.40.190.170">
    <property type="entry name" value="Bacterial extracellular solute-binding protein, family 7"/>
    <property type="match status" value="1"/>
</dbReference>
<evidence type="ECO:0000256" key="4">
    <source>
        <dbReference type="SAM" id="SignalP"/>
    </source>
</evidence>
<comment type="caution">
    <text evidence="5">The sequence shown here is derived from an EMBL/GenBank/DDBJ whole genome shotgun (WGS) entry which is preliminary data.</text>
</comment>
<gene>
    <name evidence="5" type="primary">dctP</name>
    <name evidence="5" type="ORF">ON753_02180</name>
</gene>
<keyword evidence="6" id="KW-1185">Reference proteome</keyword>
<dbReference type="NCBIfam" id="NF037995">
    <property type="entry name" value="TRAP_S1"/>
    <property type="match status" value="1"/>
</dbReference>
<evidence type="ECO:0000313" key="6">
    <source>
        <dbReference type="Proteomes" id="UP001300261"/>
    </source>
</evidence>
<comment type="similarity">
    <text evidence="1">Belongs to the bacterial solute-binding protein 7 family.</text>
</comment>
<keyword evidence="2" id="KW-0813">Transport</keyword>
<dbReference type="RefSeq" id="WP_265960909.1">
    <property type="nucleotide sequence ID" value="NZ_JAPEVI010000001.1"/>
</dbReference>
<evidence type="ECO:0000256" key="1">
    <source>
        <dbReference type="ARBA" id="ARBA00009023"/>
    </source>
</evidence>
<feature type="chain" id="PRO_5047411902" evidence="4">
    <location>
        <begin position="26"/>
        <end position="334"/>
    </location>
</feature>
<dbReference type="PANTHER" id="PTHR33376:SF7">
    <property type="entry name" value="C4-DICARBOXYLATE-BINDING PROTEIN DCTB"/>
    <property type="match status" value="1"/>
</dbReference>
<evidence type="ECO:0000256" key="3">
    <source>
        <dbReference type="ARBA" id="ARBA00022729"/>
    </source>
</evidence>
<evidence type="ECO:0000256" key="2">
    <source>
        <dbReference type="ARBA" id="ARBA00022448"/>
    </source>
</evidence>
<name>A0ABT3QWB2_9HYPH</name>
<protein>
    <submittedName>
        <fullName evidence="5">TRAP transporter substrate-binding protein DctP</fullName>
    </submittedName>
</protein>
<organism evidence="5 6">
    <name type="scientific">Roseibium salinum</name>
    <dbReference type="NCBI Taxonomy" id="1604349"/>
    <lineage>
        <taxon>Bacteria</taxon>
        <taxon>Pseudomonadati</taxon>
        <taxon>Pseudomonadota</taxon>
        <taxon>Alphaproteobacteria</taxon>
        <taxon>Hyphomicrobiales</taxon>
        <taxon>Stappiaceae</taxon>
        <taxon>Roseibium</taxon>
    </lineage>
</organism>
<dbReference type="PANTHER" id="PTHR33376">
    <property type="match status" value="1"/>
</dbReference>
<reference evidence="5 6" key="1">
    <citation type="journal article" date="2016" name="Int. J. Syst. Evol. Microbiol.">
        <title>Labrenzia salina sp. nov., isolated from the rhizosphere of the halophyte Arthrocnemum macrostachyum.</title>
        <authorList>
            <person name="Camacho M."/>
            <person name="Redondo-Gomez S."/>
            <person name="Rodriguez-Llorente I."/>
            <person name="Rohde M."/>
            <person name="Sproer C."/>
            <person name="Schumann P."/>
            <person name="Klenk H.P."/>
            <person name="Montero-Calasanz M.D.C."/>
        </authorList>
    </citation>
    <scope>NUCLEOTIDE SEQUENCE [LARGE SCALE GENOMIC DNA]</scope>
    <source>
        <strain evidence="5 6">DSM 29163</strain>
    </source>
</reference>
<dbReference type="SUPFAM" id="SSF53850">
    <property type="entry name" value="Periplasmic binding protein-like II"/>
    <property type="match status" value="1"/>
</dbReference>
<keyword evidence="3 4" id="KW-0732">Signal</keyword>
<feature type="signal peptide" evidence="4">
    <location>
        <begin position="1"/>
        <end position="25"/>
    </location>
</feature>